<keyword evidence="1" id="KW-1133">Transmembrane helix</keyword>
<name>A0A4Q7N795_9ACTN</name>
<keyword evidence="1" id="KW-0812">Transmembrane</keyword>
<evidence type="ECO:0000313" key="2">
    <source>
        <dbReference type="EMBL" id="RZS77912.1"/>
    </source>
</evidence>
<comment type="caution">
    <text evidence="2">The sequence shown here is derived from an EMBL/GenBank/DDBJ whole genome shotgun (WGS) entry which is preliminary data.</text>
</comment>
<keyword evidence="1" id="KW-0472">Membrane</keyword>
<feature type="transmembrane region" description="Helical" evidence="1">
    <location>
        <begin position="41"/>
        <end position="65"/>
    </location>
</feature>
<accession>A0A4Q7N795</accession>
<sequence length="69" mass="6764">MLVGAVGVAAVPAATVAGFLGSIMVSGCLMGACHPPSGEQVQGYCLLAVAALLLLAPGLLATALWRSAR</sequence>
<proteinExistence type="predicted"/>
<dbReference type="Proteomes" id="UP000293638">
    <property type="component" value="Unassembled WGS sequence"/>
</dbReference>
<reference evidence="2 3" key="1">
    <citation type="submission" date="2019-02" db="EMBL/GenBank/DDBJ databases">
        <title>Genomic Encyclopedia of Type Strains, Phase IV (KMG-IV): sequencing the most valuable type-strain genomes for metagenomic binning, comparative biology and taxonomic classification.</title>
        <authorList>
            <person name="Goeker M."/>
        </authorList>
    </citation>
    <scope>NUCLEOTIDE SEQUENCE [LARGE SCALE GENOMIC DNA]</scope>
    <source>
        <strain evidence="2 3">DSM 45622</strain>
    </source>
</reference>
<dbReference type="EMBL" id="SGXD01000008">
    <property type="protein sequence ID" value="RZS77912.1"/>
    <property type="molecule type" value="Genomic_DNA"/>
</dbReference>
<evidence type="ECO:0000256" key="1">
    <source>
        <dbReference type="SAM" id="Phobius"/>
    </source>
</evidence>
<keyword evidence="3" id="KW-1185">Reference proteome</keyword>
<gene>
    <name evidence="2" type="ORF">EV189_3951</name>
</gene>
<protein>
    <submittedName>
        <fullName evidence="2">Uncharacterized protein</fullName>
    </submittedName>
</protein>
<dbReference type="AlphaFoldDB" id="A0A4Q7N795"/>
<evidence type="ECO:0000313" key="3">
    <source>
        <dbReference type="Proteomes" id="UP000293638"/>
    </source>
</evidence>
<organism evidence="2 3">
    <name type="scientific">Motilibacter rhizosphaerae</name>
    <dbReference type="NCBI Taxonomy" id="598652"/>
    <lineage>
        <taxon>Bacteria</taxon>
        <taxon>Bacillati</taxon>
        <taxon>Actinomycetota</taxon>
        <taxon>Actinomycetes</taxon>
        <taxon>Motilibacterales</taxon>
        <taxon>Motilibacteraceae</taxon>
        <taxon>Motilibacter</taxon>
    </lineage>
</organism>